<evidence type="ECO:0000313" key="3">
    <source>
        <dbReference type="EMBL" id="MCX2564582.1"/>
    </source>
</evidence>
<dbReference type="InterPro" id="IPR039366">
    <property type="entry name" value="Pilotin"/>
</dbReference>
<dbReference type="InterPro" id="IPR005184">
    <property type="entry name" value="DUF306_Meta_HslJ"/>
</dbReference>
<evidence type="ECO:0000259" key="2">
    <source>
        <dbReference type="Pfam" id="PF03724"/>
    </source>
</evidence>
<dbReference type="RefSeq" id="WP_173560171.1">
    <property type="nucleotide sequence ID" value="NZ_JAPIUZ010000007.1"/>
</dbReference>
<dbReference type="InterPro" id="IPR038670">
    <property type="entry name" value="HslJ-like_sf"/>
</dbReference>
<dbReference type="EMBL" id="JAPIUZ010000007">
    <property type="protein sequence ID" value="MCX2564582.1"/>
    <property type="molecule type" value="Genomic_DNA"/>
</dbReference>
<feature type="domain" description="DUF306" evidence="2">
    <location>
        <begin position="147"/>
        <end position="254"/>
    </location>
</feature>
<sequence length="263" mass="28789">MSLLLLRRRTTLALSAQLLGCGFQSSRAQAQTTPLTLQGNLIYRERILLPAARAEVRLLDVSTISKAPAVISTDSMDINQQVPVPFHLSINRNLFKPGHTYALSAVIFVDGQPWFKTPSPAPVSLKTSKDITIILRREVTQPLPHTLKGSWHTDKIGQTSLRDGTITPTLDLHGDGTVSGSTVCNTIKGRYTATGQTIAFSAIASTKMACADSTATQRERAFLHSLETVKNWEISSQGEILTLSNQAKEPLLVFHRQSHLPLK</sequence>
<dbReference type="Pfam" id="PF09619">
    <property type="entry name" value="YscW"/>
    <property type="match status" value="1"/>
</dbReference>
<name>A0ABT3QH26_9PROT</name>
<proteinExistence type="predicted"/>
<dbReference type="Gene3D" id="2.40.128.270">
    <property type="match status" value="1"/>
</dbReference>
<gene>
    <name evidence="3" type="ORF">OQ497_11525</name>
</gene>
<protein>
    <submittedName>
        <fullName evidence="3">META domain-containing protein</fullName>
    </submittedName>
</protein>
<reference evidence="3 4" key="1">
    <citation type="submission" date="2022-11" db="EMBL/GenBank/DDBJ databases">
        <title>Genome sequencing of Acetobacter type strain.</title>
        <authorList>
            <person name="Heo J."/>
            <person name="Lee D."/>
            <person name="Han B.-H."/>
            <person name="Hong S.-B."/>
            <person name="Kwon S.-W."/>
        </authorList>
    </citation>
    <scope>NUCLEOTIDE SEQUENCE [LARGE SCALE GENOMIC DNA]</scope>
    <source>
        <strain evidence="3 4">KACC 21253</strain>
    </source>
</reference>
<evidence type="ECO:0000256" key="1">
    <source>
        <dbReference type="SAM" id="SignalP"/>
    </source>
</evidence>
<dbReference type="Pfam" id="PF03724">
    <property type="entry name" value="META"/>
    <property type="match status" value="1"/>
</dbReference>
<accession>A0ABT3QH26</accession>
<dbReference type="InterPro" id="IPR053196">
    <property type="entry name" value="Lipoprotein_YbaY-like"/>
</dbReference>
<organism evidence="3 4">
    <name type="scientific">Acetobacter thailandicus</name>
    <dbReference type="NCBI Taxonomy" id="1502842"/>
    <lineage>
        <taxon>Bacteria</taxon>
        <taxon>Pseudomonadati</taxon>
        <taxon>Pseudomonadota</taxon>
        <taxon>Alphaproteobacteria</taxon>
        <taxon>Acetobacterales</taxon>
        <taxon>Acetobacteraceae</taxon>
        <taxon>Acetobacter</taxon>
    </lineage>
</organism>
<evidence type="ECO:0000313" key="4">
    <source>
        <dbReference type="Proteomes" id="UP001301152"/>
    </source>
</evidence>
<keyword evidence="4" id="KW-1185">Reference proteome</keyword>
<feature type="signal peptide" evidence="1">
    <location>
        <begin position="1"/>
        <end position="30"/>
    </location>
</feature>
<dbReference type="Proteomes" id="UP001301152">
    <property type="component" value="Unassembled WGS sequence"/>
</dbReference>
<feature type="chain" id="PRO_5046547242" evidence="1">
    <location>
        <begin position="31"/>
        <end position="263"/>
    </location>
</feature>
<comment type="caution">
    <text evidence="3">The sequence shown here is derived from an EMBL/GenBank/DDBJ whole genome shotgun (WGS) entry which is preliminary data.</text>
</comment>
<dbReference type="PANTHER" id="PTHR38013:SF1">
    <property type="entry name" value="GLYCOPROTEIN_POLYSACCHARIDE METABOLISM"/>
    <property type="match status" value="1"/>
</dbReference>
<dbReference type="PANTHER" id="PTHR38013">
    <property type="entry name" value="GLYCOPROTEIN/POLYSACCHARIDE METABOLISM"/>
    <property type="match status" value="1"/>
</dbReference>
<keyword evidence="1" id="KW-0732">Signal</keyword>